<dbReference type="InterPro" id="IPR002777">
    <property type="entry name" value="PFD_beta-like"/>
</dbReference>
<dbReference type="EMBL" id="KL363225">
    <property type="protein sequence ID" value="KFD52584.1"/>
    <property type="molecule type" value="Genomic_DNA"/>
</dbReference>
<dbReference type="PANTHER" id="PTHR21100:SF9">
    <property type="entry name" value="PREFOLDIN SUBUNIT 4"/>
    <property type="match status" value="1"/>
</dbReference>
<dbReference type="EMBL" id="KL367572">
    <property type="protein sequence ID" value="KFD63480.1"/>
    <property type="molecule type" value="Genomic_DNA"/>
</dbReference>
<reference evidence="5 7" key="1">
    <citation type="journal article" date="2014" name="Nat. Genet.">
        <title>Genome and transcriptome of the porcine whipworm Trichuris suis.</title>
        <authorList>
            <person name="Jex A.R."/>
            <person name="Nejsum P."/>
            <person name="Schwarz E.M."/>
            <person name="Hu L."/>
            <person name="Young N.D."/>
            <person name="Hall R.S."/>
            <person name="Korhonen P.K."/>
            <person name="Liao S."/>
            <person name="Thamsborg S."/>
            <person name="Xia J."/>
            <person name="Xu P."/>
            <person name="Wang S."/>
            <person name="Scheerlinck J.P."/>
            <person name="Hofmann A."/>
            <person name="Sternberg P.W."/>
            <person name="Wang J."/>
            <person name="Gasser R.B."/>
        </authorList>
    </citation>
    <scope>NUCLEOTIDE SEQUENCE [LARGE SCALE GENOMIC DNA]</scope>
    <source>
        <strain evidence="6">DCEP-RM93F</strain>
        <strain evidence="5">DCEP-RM93M</strain>
    </source>
</reference>
<accession>A0A085M5T8</accession>
<evidence type="ECO:0000256" key="2">
    <source>
        <dbReference type="ARBA" id="ARBA00011695"/>
    </source>
</evidence>
<dbReference type="Pfam" id="PF01920">
    <property type="entry name" value="Prefoldin_2"/>
    <property type="match status" value="1"/>
</dbReference>
<dbReference type="InterPro" id="IPR016661">
    <property type="entry name" value="PFDN4"/>
</dbReference>
<keyword evidence="7" id="KW-1185">Reference proteome</keyword>
<dbReference type="AlphaFoldDB" id="A0A085M5T8"/>
<proteinExistence type="inferred from homology"/>
<sequence>MTNTDGTAKDVPVSQDQCKTICRFAVLNTRHTAAKVEREVIAQALSNARVASGELLLIDDDSPNPWVRHGEVFVEMSSEDAAVAVNAIEEDLEGQLDAVDKQLDSSKCEMQKLRELLKHDFGDHIALEE</sequence>
<keyword evidence="4" id="KW-0175">Coiled coil</keyword>
<dbReference type="GO" id="GO:0006457">
    <property type="term" value="P:protein folding"/>
    <property type="evidence" value="ECO:0007669"/>
    <property type="project" value="InterPro"/>
</dbReference>
<comment type="subunit">
    <text evidence="2">Heterohexamer of two PFD-alpha type and four PFD-beta type subunits.</text>
</comment>
<gene>
    <name evidence="5" type="ORF">M513_06431</name>
    <name evidence="6" type="ORF">M514_06431</name>
</gene>
<protein>
    <recommendedName>
        <fullName evidence="8">Prefoldin subunit 4</fullName>
    </recommendedName>
</protein>
<evidence type="ECO:0008006" key="8">
    <source>
        <dbReference type="Google" id="ProtNLM"/>
    </source>
</evidence>
<evidence type="ECO:0000256" key="4">
    <source>
        <dbReference type="SAM" id="Coils"/>
    </source>
</evidence>
<evidence type="ECO:0000256" key="1">
    <source>
        <dbReference type="ARBA" id="ARBA00008045"/>
    </source>
</evidence>
<name>A0A085M5T8_9BILA</name>
<dbReference type="GO" id="GO:0016272">
    <property type="term" value="C:prefoldin complex"/>
    <property type="evidence" value="ECO:0007669"/>
    <property type="project" value="InterPro"/>
</dbReference>
<dbReference type="Proteomes" id="UP000030764">
    <property type="component" value="Unassembled WGS sequence"/>
</dbReference>
<dbReference type="GO" id="GO:0005737">
    <property type="term" value="C:cytoplasm"/>
    <property type="evidence" value="ECO:0007669"/>
    <property type="project" value="TreeGrafter"/>
</dbReference>
<dbReference type="PANTHER" id="PTHR21100">
    <property type="entry name" value="PREFOLDIN SUBUNIT 4"/>
    <property type="match status" value="1"/>
</dbReference>
<evidence type="ECO:0000256" key="3">
    <source>
        <dbReference type="ARBA" id="ARBA00023186"/>
    </source>
</evidence>
<keyword evidence="3" id="KW-0143">Chaperone</keyword>
<dbReference type="Proteomes" id="UP000030758">
    <property type="component" value="Unassembled WGS sequence"/>
</dbReference>
<comment type="similarity">
    <text evidence="1">Belongs to the prefoldin subunit beta family.</text>
</comment>
<evidence type="ECO:0000313" key="6">
    <source>
        <dbReference type="EMBL" id="KFD63480.1"/>
    </source>
</evidence>
<evidence type="ECO:0000313" key="5">
    <source>
        <dbReference type="EMBL" id="KFD52584.1"/>
    </source>
</evidence>
<evidence type="ECO:0000313" key="7">
    <source>
        <dbReference type="Proteomes" id="UP000030764"/>
    </source>
</evidence>
<dbReference type="SUPFAM" id="SSF46579">
    <property type="entry name" value="Prefoldin"/>
    <property type="match status" value="1"/>
</dbReference>
<organism evidence="5 7">
    <name type="scientific">Trichuris suis</name>
    <name type="common">pig whipworm</name>
    <dbReference type="NCBI Taxonomy" id="68888"/>
    <lineage>
        <taxon>Eukaryota</taxon>
        <taxon>Metazoa</taxon>
        <taxon>Ecdysozoa</taxon>
        <taxon>Nematoda</taxon>
        <taxon>Enoplea</taxon>
        <taxon>Dorylaimia</taxon>
        <taxon>Trichinellida</taxon>
        <taxon>Trichuridae</taxon>
        <taxon>Trichuris</taxon>
    </lineage>
</organism>
<dbReference type="GO" id="GO:0051082">
    <property type="term" value="F:unfolded protein binding"/>
    <property type="evidence" value="ECO:0007669"/>
    <property type="project" value="InterPro"/>
</dbReference>
<feature type="coiled-coil region" evidence="4">
    <location>
        <begin position="89"/>
        <end position="116"/>
    </location>
</feature>